<evidence type="ECO:0000256" key="5">
    <source>
        <dbReference type="ARBA" id="ARBA00010810"/>
    </source>
</evidence>
<keyword evidence="13 17" id="KW-0472">Membrane</keyword>
<dbReference type="Proteomes" id="UP000094707">
    <property type="component" value="Chromosome I"/>
</dbReference>
<gene>
    <name evidence="19" type="ORF">MCBB_1451</name>
</gene>
<evidence type="ECO:0000256" key="16">
    <source>
        <dbReference type="ARBA" id="ARBA00034066"/>
    </source>
</evidence>
<keyword evidence="8" id="KW-0808">Transferase</keyword>
<dbReference type="PANTHER" id="PTHR13872">
    <property type="entry name" value="DOLICHYL-DIPHOSPHOOLIGOSACCHARIDE--PROTEIN GLYCOSYLTRANSFERASE SUBUNIT"/>
    <property type="match status" value="1"/>
</dbReference>
<comment type="similarity">
    <text evidence="5">Belongs to the STT3 family.</text>
</comment>
<dbReference type="UniPathway" id="UPA00378"/>
<keyword evidence="10" id="KW-0479">Metal-binding</keyword>
<keyword evidence="20" id="KW-1185">Reference proteome</keyword>
<dbReference type="PATRIC" id="fig|129848.4.peg.1478"/>
<comment type="subcellular location">
    <subcellularLocation>
        <location evidence="3">Cell membrane</location>
        <topology evidence="3">Multi-pass membrane protein</topology>
    </subcellularLocation>
</comment>
<dbReference type="GeneID" id="30412292"/>
<evidence type="ECO:0000256" key="14">
    <source>
        <dbReference type="ARBA" id="ARBA00023211"/>
    </source>
</evidence>
<evidence type="ECO:0000256" key="12">
    <source>
        <dbReference type="ARBA" id="ARBA00022989"/>
    </source>
</evidence>
<dbReference type="Gene3D" id="3.40.50.12610">
    <property type="match status" value="1"/>
</dbReference>
<dbReference type="EMBL" id="LT607756">
    <property type="protein sequence ID" value="SCG86007.1"/>
    <property type="molecule type" value="Genomic_DNA"/>
</dbReference>
<evidence type="ECO:0000256" key="2">
    <source>
        <dbReference type="ARBA" id="ARBA00001946"/>
    </source>
</evidence>
<sequence length="746" mass="85474">MSKKELLIIFFSLFIIFALGFTLRVESVHLTGIPSNEKAYYQDQNDLPYMYDMDSYYNYRLTKNYLNHGYLGDTKVNGTEWDFHSYAPSGVPMDYPPFLVYLTAFIYKFINLFTAVPLLSVCFWLPAFFAPLAGVVAYLFTRRFTNNYGAFAAGILTVAAPFYFIRTVPAWFDTDMFNVFFPLLVTWLFIEAVQSEDRRLRMLYSVLAAFSMLIFSMAWNGWQYQFYILIVFSVVYTVWRRLKGEPVKDFITIFGIFSILTLLMVGLVTGFLNVIKFFMGPIELIGLSSAQGPWAPWPDIYMSVSELGIPSFSEVVTGVGISFLVGIFGFFWIPRVLLDKKLKEQFLSRMTWFFYLLLVSWTVVGFFSLTKGARFIILLIPPLVISSGIMVGLAVDYLSLLKKSERFNLLQRNKTYITLISLCIVLLLTLPAVFNTCETMKILQPLANDDIWNAATWINSNTPNDTVIITDWSYGHLFSGVADRPVVFDGRTAYVETLPSRQFDRAYPYGSKSPSTSREYWISRAFSTTNESLSYGIFRMIATSGDMGYITLDKYTKNTTESAEILNNILGLDKNSAKNVLMDEYNLSDESAEDVLNYTHPNNPRHFVVVNVDLKGSWYFKFGTWDFSKMQIGNYTYSHGNLNASRNYFTSDGNLTLDPKTGAVTWNNQTPYCVITIKNGMIDKHYLNKNSNMCVLLQMDIKKYAVMDKKFENSVFTKLVVERSNSTYFKSIYENDDVSVWAPKSS</sequence>
<evidence type="ECO:0000256" key="1">
    <source>
        <dbReference type="ARBA" id="ARBA00001936"/>
    </source>
</evidence>
<evidence type="ECO:0000256" key="11">
    <source>
        <dbReference type="ARBA" id="ARBA00022842"/>
    </source>
</evidence>
<evidence type="ECO:0000256" key="10">
    <source>
        <dbReference type="ARBA" id="ARBA00022723"/>
    </source>
</evidence>
<evidence type="ECO:0000313" key="19">
    <source>
        <dbReference type="EMBL" id="SCG86007.1"/>
    </source>
</evidence>
<dbReference type="EC" id="2.4.99.21" evidence="6"/>
<dbReference type="GO" id="GO:0004576">
    <property type="term" value="F:oligosaccharyl transferase activity"/>
    <property type="evidence" value="ECO:0007669"/>
    <property type="project" value="InterPro"/>
</dbReference>
<keyword evidence="12 17" id="KW-1133">Transmembrane helix</keyword>
<dbReference type="GO" id="GO:0005886">
    <property type="term" value="C:plasma membrane"/>
    <property type="evidence" value="ECO:0007669"/>
    <property type="project" value="UniProtKB-SubCell"/>
</dbReference>
<accession>A0A1D3L342</accession>
<evidence type="ECO:0000256" key="4">
    <source>
        <dbReference type="ARBA" id="ARBA00004922"/>
    </source>
</evidence>
<dbReference type="GO" id="GO:0046872">
    <property type="term" value="F:metal ion binding"/>
    <property type="evidence" value="ECO:0007669"/>
    <property type="project" value="UniProtKB-KW"/>
</dbReference>
<evidence type="ECO:0000256" key="13">
    <source>
        <dbReference type="ARBA" id="ARBA00023136"/>
    </source>
</evidence>
<evidence type="ECO:0000313" key="20">
    <source>
        <dbReference type="Proteomes" id="UP000094707"/>
    </source>
</evidence>
<keyword evidence="9 17" id="KW-0812">Transmembrane</keyword>
<feature type="transmembrane region" description="Helical" evidence="17">
    <location>
        <begin position="148"/>
        <end position="165"/>
    </location>
</feature>
<comment type="pathway">
    <text evidence="4">Protein modification; protein glycosylation.</text>
</comment>
<dbReference type="AlphaFoldDB" id="A0A1D3L342"/>
<feature type="domain" description="Oligosaccharyl transferase STT3 N-terminal" evidence="18">
    <location>
        <begin position="24"/>
        <end position="421"/>
    </location>
</feature>
<comment type="cofactor">
    <cofactor evidence="2">
        <name>Mg(2+)</name>
        <dbReference type="ChEBI" id="CHEBI:18420"/>
    </cofactor>
</comment>
<feature type="transmembrane region" description="Helical" evidence="17">
    <location>
        <begin position="224"/>
        <end position="239"/>
    </location>
</feature>
<dbReference type="InterPro" id="IPR003674">
    <property type="entry name" value="Oligo_trans_STT3"/>
</dbReference>
<keyword evidence="14" id="KW-0464">Manganese</keyword>
<feature type="transmembrane region" description="Helical" evidence="17">
    <location>
        <begin position="6"/>
        <end position="25"/>
    </location>
</feature>
<feature type="transmembrane region" description="Helical" evidence="17">
    <location>
        <begin position="416"/>
        <end position="434"/>
    </location>
</feature>
<dbReference type="STRING" id="118062.MCBB_1451"/>
<dbReference type="KEGG" id="mcub:MCBB_1451"/>
<dbReference type="InterPro" id="IPR048307">
    <property type="entry name" value="STT3_N"/>
</dbReference>
<dbReference type="Pfam" id="PF02516">
    <property type="entry name" value="STT3"/>
    <property type="match status" value="1"/>
</dbReference>
<proteinExistence type="inferred from homology"/>
<keyword evidence="7" id="KW-0328">Glycosyltransferase</keyword>
<comment type="catalytic activity">
    <reaction evidence="16">
        <text>an archaeal dolichyl phosphooligosaccharide + [protein]-L-asparagine = an archaeal dolichyl phosphate + a glycoprotein with the oligosaccharide chain attached by N-beta-D-glycosyl linkage to a protein L-asparagine.</text>
        <dbReference type="EC" id="2.4.99.21"/>
    </reaction>
</comment>
<evidence type="ECO:0000256" key="7">
    <source>
        <dbReference type="ARBA" id="ARBA00022676"/>
    </source>
</evidence>
<feature type="transmembrane region" description="Helical" evidence="17">
    <location>
        <begin position="202"/>
        <end position="218"/>
    </location>
</feature>
<keyword evidence="11" id="KW-0460">Magnesium</keyword>
<dbReference type="PANTHER" id="PTHR13872:SF1">
    <property type="entry name" value="DOLICHYL-DIPHOSPHOOLIGOSACCHARIDE--PROTEIN GLYCOSYLTRANSFERASE SUBUNIT STT3B"/>
    <property type="match status" value="1"/>
</dbReference>
<evidence type="ECO:0000256" key="8">
    <source>
        <dbReference type="ARBA" id="ARBA00022679"/>
    </source>
</evidence>
<evidence type="ECO:0000256" key="15">
    <source>
        <dbReference type="ARBA" id="ARBA00030679"/>
    </source>
</evidence>
<feature type="transmembrane region" description="Helical" evidence="17">
    <location>
        <begin position="375"/>
        <end position="395"/>
    </location>
</feature>
<evidence type="ECO:0000256" key="6">
    <source>
        <dbReference type="ARBA" id="ARBA00012602"/>
    </source>
</evidence>
<protein>
    <recommendedName>
        <fullName evidence="6">dolichyl-phosphooligosaccharide-protein glycotransferase</fullName>
        <ecNumber evidence="6">2.4.99.21</ecNumber>
    </recommendedName>
    <alternativeName>
        <fullName evidence="15">Oligosaccharyl transferase</fullName>
    </alternativeName>
</protein>
<feature type="transmembrane region" description="Helical" evidence="17">
    <location>
        <begin position="315"/>
        <end position="338"/>
    </location>
</feature>
<evidence type="ECO:0000256" key="3">
    <source>
        <dbReference type="ARBA" id="ARBA00004651"/>
    </source>
</evidence>
<evidence type="ECO:0000259" key="18">
    <source>
        <dbReference type="Pfam" id="PF02516"/>
    </source>
</evidence>
<feature type="transmembrane region" description="Helical" evidence="17">
    <location>
        <begin position="123"/>
        <end position="141"/>
    </location>
</feature>
<feature type="transmembrane region" description="Helical" evidence="17">
    <location>
        <begin position="350"/>
        <end position="369"/>
    </location>
</feature>
<organism evidence="19 20">
    <name type="scientific">Methanobacterium congolense</name>
    <dbReference type="NCBI Taxonomy" id="118062"/>
    <lineage>
        <taxon>Archaea</taxon>
        <taxon>Methanobacteriati</taxon>
        <taxon>Methanobacteriota</taxon>
        <taxon>Methanomada group</taxon>
        <taxon>Methanobacteria</taxon>
        <taxon>Methanobacteriales</taxon>
        <taxon>Methanobacteriaceae</taxon>
        <taxon>Methanobacterium</taxon>
    </lineage>
</organism>
<evidence type="ECO:0000256" key="17">
    <source>
        <dbReference type="SAM" id="Phobius"/>
    </source>
</evidence>
<evidence type="ECO:0000256" key="9">
    <source>
        <dbReference type="ARBA" id="ARBA00022692"/>
    </source>
</evidence>
<comment type="cofactor">
    <cofactor evidence="1">
        <name>Mn(2+)</name>
        <dbReference type="ChEBI" id="CHEBI:29035"/>
    </cofactor>
</comment>
<dbReference type="RefSeq" id="WP_071907115.1">
    <property type="nucleotide sequence ID" value="NZ_LT607756.1"/>
</dbReference>
<dbReference type="OrthoDB" id="82393at2157"/>
<reference evidence="19 20" key="1">
    <citation type="submission" date="2016-08" db="EMBL/GenBank/DDBJ databases">
        <authorList>
            <person name="Seilhamer J.J."/>
        </authorList>
    </citation>
    <scope>NUCLEOTIDE SEQUENCE [LARGE SCALE GENOMIC DNA]</scope>
    <source>
        <strain evidence="19">Buetzberg</strain>
    </source>
</reference>
<feature type="transmembrane region" description="Helical" evidence="17">
    <location>
        <begin position="171"/>
        <end position="190"/>
    </location>
</feature>
<name>A0A1D3L342_9EURY</name>
<feature type="transmembrane region" description="Helical" evidence="17">
    <location>
        <begin position="251"/>
        <end position="275"/>
    </location>
</feature>